<evidence type="ECO:0000256" key="9">
    <source>
        <dbReference type="SAM" id="Phobius"/>
    </source>
</evidence>
<evidence type="ECO:0000256" key="6">
    <source>
        <dbReference type="ARBA" id="ARBA00023186"/>
    </source>
</evidence>
<dbReference type="Gene3D" id="1.25.40.10">
    <property type="entry name" value="Tetratricopeptide repeat domain"/>
    <property type="match status" value="1"/>
</dbReference>
<dbReference type="GO" id="GO:0044877">
    <property type="term" value="F:protein-containing complex binding"/>
    <property type="evidence" value="ECO:0007669"/>
    <property type="project" value="InterPro"/>
</dbReference>
<evidence type="ECO:0000256" key="4">
    <source>
        <dbReference type="ARBA" id="ARBA00022989"/>
    </source>
</evidence>
<evidence type="ECO:0000256" key="7">
    <source>
        <dbReference type="ARBA" id="ARBA00024197"/>
    </source>
</evidence>
<evidence type="ECO:0000313" key="11">
    <source>
        <dbReference type="EMBL" id="BAS67503.1"/>
    </source>
</evidence>
<dbReference type="AlphaFoldDB" id="A0A0N7KBA9"/>
<reference evidence="11 12" key="2">
    <citation type="journal article" date="2016" name="ISME J.">
        <title>Heterogeneous composition of key metabolic gene clusters in a vent mussel symbiont population.</title>
        <authorList>
            <person name="Ikuta T."/>
            <person name="Takaki Y."/>
            <person name="Nagai Y."/>
            <person name="Shimamura S."/>
            <person name="Tsuda M."/>
            <person name="Kawagucci S."/>
            <person name="Aoki Y."/>
            <person name="Inoue K."/>
            <person name="Teruya M."/>
            <person name="Satou K."/>
            <person name="Teruya K."/>
            <person name="Shimoji M."/>
            <person name="Tamotsu H."/>
            <person name="Hirano T."/>
            <person name="Maruyama T."/>
            <person name="Yoshida T."/>
        </authorList>
    </citation>
    <scope>NUCLEOTIDE SEQUENCE [LARGE SCALE GENOMIC DNA]</scope>
    <source>
        <strain evidence="11 12">Myojin Knoll</strain>
    </source>
</reference>
<evidence type="ECO:0000313" key="12">
    <source>
        <dbReference type="Proteomes" id="UP000067399"/>
    </source>
</evidence>
<dbReference type="GO" id="GO:0005886">
    <property type="term" value="C:plasma membrane"/>
    <property type="evidence" value="ECO:0007669"/>
    <property type="project" value="UniProtKB-SubCell"/>
</dbReference>
<comment type="similarity">
    <text evidence="7">Belongs to the YfgM family.</text>
</comment>
<evidence type="ECO:0000256" key="1">
    <source>
        <dbReference type="ARBA" id="ARBA00004401"/>
    </source>
</evidence>
<dbReference type="InterPro" id="IPR026039">
    <property type="entry name" value="YfgM"/>
</dbReference>
<reference evidence="11 12" key="1">
    <citation type="journal article" date="2000" name="Mar. Ecol. Prog. Ser.">
        <title>Phylogenetic characterization of endosymbionts in three hydrothermal vent mussels: influence on host distributions.</title>
        <authorList>
            <person name="Fujiwara Y."/>
            <person name="Takai K."/>
            <person name="Uematsu K."/>
            <person name="Tsuchida S."/>
            <person name="Hunt J.C."/>
            <person name="Hashimoto J."/>
        </authorList>
    </citation>
    <scope>NUCLEOTIDE SEQUENCE [LARGE SCALE GENOMIC DNA]</scope>
    <source>
        <strain evidence="11 12">Myojin Knoll</strain>
    </source>
</reference>
<keyword evidence="12" id="KW-1185">Reference proteome</keyword>
<sequence>MKNFIEVSKTEEEQAEQIKKWLKENLPHIIIGVALGLGGIWGFNYYETEQYKKALESRANYLSVVANPDNTKALSALKASGTYTQEAELLLAKQAVTKGDYQSAIAHLLPLTESENKFLKHIAKMRAASVYLEMNKTDEALAILGNNIDLIFGAMYDNIKGDIYFSKNDITNAKKHYQAALTQLPTGSALINLITIKLKDLN</sequence>
<evidence type="ECO:0000256" key="8">
    <source>
        <dbReference type="ARBA" id="ARBA00024235"/>
    </source>
</evidence>
<dbReference type="RefSeq" id="WP_070104584.1">
    <property type="nucleotide sequence ID" value="NZ_AP013042.1"/>
</dbReference>
<organism evidence="11 12">
    <name type="scientific">endosymbiont of Bathymodiolus septemdierum str. Myojin knoll</name>
    <dbReference type="NCBI Taxonomy" id="1303921"/>
    <lineage>
        <taxon>Bacteria</taxon>
        <taxon>Pseudomonadati</taxon>
        <taxon>Pseudomonadota</taxon>
        <taxon>Gammaproteobacteria</taxon>
        <taxon>sulfur-oxidizing symbionts</taxon>
    </lineage>
</organism>
<dbReference type="InterPro" id="IPR011990">
    <property type="entry name" value="TPR-like_helical_dom_sf"/>
</dbReference>
<dbReference type="Pfam" id="PF09976">
    <property type="entry name" value="TPR_21"/>
    <property type="match status" value="1"/>
</dbReference>
<keyword evidence="3 9" id="KW-0812">Transmembrane</keyword>
<evidence type="ECO:0000259" key="10">
    <source>
        <dbReference type="Pfam" id="PF09976"/>
    </source>
</evidence>
<keyword evidence="6" id="KW-0143">Chaperone</keyword>
<accession>A0A0N7KBA9</accession>
<evidence type="ECO:0000256" key="5">
    <source>
        <dbReference type="ARBA" id="ARBA00023136"/>
    </source>
</evidence>
<dbReference type="PANTHER" id="PTHR38035:SF1">
    <property type="entry name" value="ANCILLARY SECYEG TRANSLOCON SUBUNIT"/>
    <property type="match status" value="1"/>
</dbReference>
<dbReference type="EMBL" id="AP013042">
    <property type="protein sequence ID" value="BAS67503.1"/>
    <property type="molecule type" value="Genomic_DNA"/>
</dbReference>
<dbReference type="SUPFAM" id="SSF48452">
    <property type="entry name" value="TPR-like"/>
    <property type="match status" value="1"/>
</dbReference>
<dbReference type="PANTHER" id="PTHR38035">
    <property type="entry name" value="UPF0070 PROTEIN YFGM"/>
    <property type="match status" value="1"/>
</dbReference>
<name>A0A0N7KBA9_9GAMM</name>
<keyword evidence="4 9" id="KW-1133">Transmembrane helix</keyword>
<feature type="domain" description="Ancillary SecYEG translocon subunit/Cell division coordinator CpoB TPR" evidence="10">
    <location>
        <begin position="19"/>
        <end position="202"/>
    </location>
</feature>
<gene>
    <name evidence="11" type="ORF">BSEPE_0494</name>
</gene>
<evidence type="ECO:0000256" key="3">
    <source>
        <dbReference type="ARBA" id="ARBA00022692"/>
    </source>
</evidence>
<comment type="subcellular location">
    <subcellularLocation>
        <location evidence="1">Cell membrane</location>
        <topology evidence="1">Single-pass type II membrane protein</topology>
    </subcellularLocation>
</comment>
<dbReference type="Proteomes" id="UP000067399">
    <property type="component" value="Chromosome"/>
</dbReference>
<protein>
    <recommendedName>
        <fullName evidence="8">Ancillary SecYEG translocon subunit</fullName>
    </recommendedName>
</protein>
<dbReference type="KEGG" id="ebh:BSEPE_0494"/>
<evidence type="ECO:0000256" key="2">
    <source>
        <dbReference type="ARBA" id="ARBA00022475"/>
    </source>
</evidence>
<dbReference type="STRING" id="1303921.BSEPE_0494"/>
<dbReference type="PIRSF" id="PIRSF006170">
    <property type="entry name" value="YfgM"/>
    <property type="match status" value="1"/>
</dbReference>
<dbReference type="InterPro" id="IPR018704">
    <property type="entry name" value="SecYEG/CpoB_TPR"/>
</dbReference>
<keyword evidence="2" id="KW-1003">Cell membrane</keyword>
<proteinExistence type="inferred from homology"/>
<keyword evidence="5 9" id="KW-0472">Membrane</keyword>
<feature type="transmembrane region" description="Helical" evidence="9">
    <location>
        <begin position="26"/>
        <end position="46"/>
    </location>
</feature>